<comment type="caution">
    <text evidence="2">The sequence shown here is derived from an EMBL/GenBank/DDBJ whole genome shotgun (WGS) entry which is preliminary data.</text>
</comment>
<feature type="region of interest" description="Disordered" evidence="1">
    <location>
        <begin position="116"/>
        <end position="163"/>
    </location>
</feature>
<evidence type="ECO:0000256" key="1">
    <source>
        <dbReference type="SAM" id="MobiDB-lite"/>
    </source>
</evidence>
<gene>
    <name evidence="2" type="ORF">EVAR_99661_1</name>
</gene>
<accession>A0A4C1S905</accession>
<dbReference type="AlphaFoldDB" id="A0A4C1S905"/>
<sequence>MRSLRSEYDGVTTQSRLTGQSIARPKPWYITIQLPYATHLNRSLKCRSRRIDNNRRSCAVVRPFKCRETATATVLHALKKNLISLHLHSKRREHTTMTLACARICLFHVASSRRRSRNLADSPHSMGVAEDGRSEQSFSCKHASNEKGKTLQPPEARKADRAS</sequence>
<dbReference type="Proteomes" id="UP000299102">
    <property type="component" value="Unassembled WGS sequence"/>
</dbReference>
<name>A0A4C1S905_EUMVA</name>
<proteinExistence type="predicted"/>
<evidence type="ECO:0000313" key="3">
    <source>
        <dbReference type="Proteomes" id="UP000299102"/>
    </source>
</evidence>
<feature type="compositionally biased region" description="Basic and acidic residues" evidence="1">
    <location>
        <begin position="143"/>
        <end position="163"/>
    </location>
</feature>
<organism evidence="2 3">
    <name type="scientific">Eumeta variegata</name>
    <name type="common">Bagworm moth</name>
    <name type="synonym">Eumeta japonica</name>
    <dbReference type="NCBI Taxonomy" id="151549"/>
    <lineage>
        <taxon>Eukaryota</taxon>
        <taxon>Metazoa</taxon>
        <taxon>Ecdysozoa</taxon>
        <taxon>Arthropoda</taxon>
        <taxon>Hexapoda</taxon>
        <taxon>Insecta</taxon>
        <taxon>Pterygota</taxon>
        <taxon>Neoptera</taxon>
        <taxon>Endopterygota</taxon>
        <taxon>Lepidoptera</taxon>
        <taxon>Glossata</taxon>
        <taxon>Ditrysia</taxon>
        <taxon>Tineoidea</taxon>
        <taxon>Psychidae</taxon>
        <taxon>Oiketicinae</taxon>
        <taxon>Eumeta</taxon>
    </lineage>
</organism>
<protein>
    <submittedName>
        <fullName evidence="2">Uncharacterized protein</fullName>
    </submittedName>
</protein>
<dbReference type="EMBL" id="BGZK01003187">
    <property type="protein sequence ID" value="GBO98415.1"/>
    <property type="molecule type" value="Genomic_DNA"/>
</dbReference>
<reference evidence="2 3" key="1">
    <citation type="journal article" date="2019" name="Commun. Biol.">
        <title>The bagworm genome reveals a unique fibroin gene that provides high tensile strength.</title>
        <authorList>
            <person name="Kono N."/>
            <person name="Nakamura H."/>
            <person name="Ohtoshi R."/>
            <person name="Tomita M."/>
            <person name="Numata K."/>
            <person name="Arakawa K."/>
        </authorList>
    </citation>
    <scope>NUCLEOTIDE SEQUENCE [LARGE SCALE GENOMIC DNA]</scope>
</reference>
<keyword evidence="3" id="KW-1185">Reference proteome</keyword>
<evidence type="ECO:0000313" key="2">
    <source>
        <dbReference type="EMBL" id="GBO98415.1"/>
    </source>
</evidence>